<dbReference type="Gene3D" id="3.40.630.30">
    <property type="match status" value="1"/>
</dbReference>
<keyword evidence="1 4" id="KW-0808">Transferase</keyword>
<dbReference type="InterPro" id="IPR016181">
    <property type="entry name" value="Acyl_CoA_acyltransferase"/>
</dbReference>
<gene>
    <name evidence="4" type="primary">ttr</name>
    <name evidence="4" type="ORF">EAIL5_1285</name>
</gene>
<evidence type="ECO:0000313" key="4">
    <source>
        <dbReference type="EMBL" id="CBX80105.1"/>
    </source>
</evidence>
<keyword evidence="2 4" id="KW-0012">Acyltransferase</keyword>
<proteinExistence type="predicted"/>
<sequence>MTDYQWLTAQQAQAELPALCAVLDGCIAEGASIGFIQRDPELLRHFWQDALLSLACGDKQLLVARIEGRIVALAMPANGAHRGEIIKLLVHPDARRRGIARQLMCRAEQKAWQAGRSLLVLDTRSGDIAESLYLQLGWQVAGQIPACARSTAGDLDTTTLMYKQHSG</sequence>
<dbReference type="CDD" id="cd04301">
    <property type="entry name" value="NAT_SF"/>
    <property type="match status" value="1"/>
</dbReference>
<feature type="domain" description="N-acetyltransferase" evidence="3">
    <location>
        <begin position="7"/>
        <end position="166"/>
    </location>
</feature>
<dbReference type="Pfam" id="PF00583">
    <property type="entry name" value="Acetyltransf_1"/>
    <property type="match status" value="1"/>
</dbReference>
<dbReference type="PANTHER" id="PTHR43877:SF1">
    <property type="entry name" value="ACETYLTRANSFERASE"/>
    <property type="match status" value="1"/>
</dbReference>
<accession>E5B3Q2</accession>
<dbReference type="PANTHER" id="PTHR43877">
    <property type="entry name" value="AMINOALKYLPHOSPHONATE N-ACETYLTRANSFERASE-RELATED-RELATED"/>
    <property type="match status" value="1"/>
</dbReference>
<dbReference type="InterPro" id="IPR050832">
    <property type="entry name" value="Bact_Acetyltransf"/>
</dbReference>
<reference evidence="4" key="1">
    <citation type="journal article" date="2011" name="J. Bacteriol.">
        <title>Genome Sequence of an Erwinia amylovora Strain with Pathogenicity Restricted to Rubus Plants.</title>
        <authorList>
            <person name="Powney R."/>
            <person name="Smits T.H."/>
            <person name="Sawbridge T."/>
            <person name="Frey B."/>
            <person name="Blom J."/>
            <person name="Frey J.E."/>
            <person name="Plummer K.M."/>
            <person name="Beer S.V."/>
            <person name="Luck J."/>
            <person name="Duffy B."/>
            <person name="Rodoni B."/>
        </authorList>
    </citation>
    <scope>NUCLEOTIDE SEQUENCE</scope>
    <source>
        <strain evidence="4">ATCC BAA-2158</strain>
    </source>
</reference>
<evidence type="ECO:0000259" key="3">
    <source>
        <dbReference type="PROSITE" id="PS51186"/>
    </source>
</evidence>
<protein>
    <submittedName>
        <fullName evidence="4">Acetyltransferase</fullName>
        <ecNumber evidence="4">2.3.1.-</ecNumber>
    </submittedName>
</protein>
<dbReference type="SUPFAM" id="SSF55729">
    <property type="entry name" value="Acyl-CoA N-acyltransferases (Nat)"/>
    <property type="match status" value="1"/>
</dbReference>
<dbReference type="PROSITE" id="PS51186">
    <property type="entry name" value="GNAT"/>
    <property type="match status" value="1"/>
</dbReference>
<dbReference type="InterPro" id="IPR000182">
    <property type="entry name" value="GNAT_dom"/>
</dbReference>
<dbReference type="AlphaFoldDB" id="E5B3Q2"/>
<dbReference type="EMBL" id="FR719190">
    <property type="protein sequence ID" value="CBX80105.1"/>
    <property type="molecule type" value="Genomic_DNA"/>
</dbReference>
<dbReference type="GO" id="GO:0016747">
    <property type="term" value="F:acyltransferase activity, transferring groups other than amino-acyl groups"/>
    <property type="evidence" value="ECO:0007669"/>
    <property type="project" value="InterPro"/>
</dbReference>
<evidence type="ECO:0000256" key="2">
    <source>
        <dbReference type="ARBA" id="ARBA00023315"/>
    </source>
</evidence>
<name>E5B3Q2_ERWAM</name>
<organism evidence="4">
    <name type="scientific">Erwinia amylovora ATCC BAA-2158</name>
    <dbReference type="NCBI Taxonomy" id="889211"/>
    <lineage>
        <taxon>Bacteria</taxon>
        <taxon>Pseudomonadati</taxon>
        <taxon>Pseudomonadota</taxon>
        <taxon>Gammaproteobacteria</taxon>
        <taxon>Enterobacterales</taxon>
        <taxon>Erwiniaceae</taxon>
        <taxon>Erwinia</taxon>
    </lineage>
</organism>
<evidence type="ECO:0000256" key="1">
    <source>
        <dbReference type="ARBA" id="ARBA00022679"/>
    </source>
</evidence>
<dbReference type="EC" id="2.3.1.-" evidence="4"/>